<dbReference type="GO" id="GO:0016757">
    <property type="term" value="F:glycosyltransferase activity"/>
    <property type="evidence" value="ECO:0007669"/>
    <property type="project" value="UniProtKB-KW"/>
</dbReference>
<dbReference type="GeneID" id="24107612"/>
<keyword evidence="2" id="KW-0328">Glycosyltransferase</keyword>
<dbReference type="EMBL" id="DF238785">
    <property type="protein sequence ID" value="GAC94746.1"/>
    <property type="molecule type" value="Genomic_DNA"/>
</dbReference>
<reference evidence="3" key="1">
    <citation type="journal article" date="2013" name="Genome Announc.">
        <title>Draft genome sequence of the basidiomycetous yeast-like fungus Pseudozyma hubeiensis SY62, which produces an abundant amount of the biosurfactant mannosylerythritol lipids.</title>
        <authorList>
            <person name="Konishi M."/>
            <person name="Hatada Y."/>
            <person name="Horiuchi J."/>
        </authorList>
    </citation>
    <scope>NUCLEOTIDE SEQUENCE [LARGE SCALE GENOMIC DNA]</scope>
    <source>
        <strain evidence="3">SY62</strain>
    </source>
</reference>
<keyword evidence="3" id="KW-1185">Reference proteome</keyword>
<dbReference type="Proteomes" id="UP000014071">
    <property type="component" value="Unassembled WGS sequence"/>
</dbReference>
<gene>
    <name evidence="2" type="ORF">PHSY_002319</name>
</gene>
<proteinExistence type="predicted"/>
<accession>R9P0Q7</accession>
<dbReference type="eggNOG" id="ENOG502RDSI">
    <property type="taxonomic scope" value="Eukaryota"/>
</dbReference>
<evidence type="ECO:0000256" key="1">
    <source>
        <dbReference type="SAM" id="MobiDB-lite"/>
    </source>
</evidence>
<keyword evidence="2" id="KW-0808">Transferase</keyword>
<dbReference type="RefSeq" id="XP_012188333.1">
    <property type="nucleotide sequence ID" value="XM_012332943.1"/>
</dbReference>
<feature type="region of interest" description="Disordered" evidence="1">
    <location>
        <begin position="72"/>
        <end position="92"/>
    </location>
</feature>
<sequence>MNRKLLDRAVALAVIVLFSFSICILSLPVRTGSSPPRPARLTVSSPLSVDQLSTEELFKALLVHDSLLHTSQATTPPTTPHVTGLLSPGSSTPRPGWSYYKLPAFLDYPILSPRSHLVTFDSSKPAVLLPLDPHETFSWIKSFTFNRFYSRLDSNHALTVKQTGSEPSWLDRVQSSTKRATLQQVAKEGLRAKIKAAEWAESIKREGGRGDGWWDGEMVGRSLERTWSMWLRGLSEASGYDYIPVEQITSKIQR</sequence>
<name>R9P0Q7_PSEHS</name>
<dbReference type="OrthoDB" id="2549496at2759"/>
<evidence type="ECO:0000313" key="3">
    <source>
        <dbReference type="Proteomes" id="UP000014071"/>
    </source>
</evidence>
<dbReference type="AlphaFoldDB" id="R9P0Q7"/>
<organism evidence="2 3">
    <name type="scientific">Pseudozyma hubeiensis (strain SY62)</name>
    <name type="common">Yeast</name>
    <dbReference type="NCBI Taxonomy" id="1305764"/>
    <lineage>
        <taxon>Eukaryota</taxon>
        <taxon>Fungi</taxon>
        <taxon>Dikarya</taxon>
        <taxon>Basidiomycota</taxon>
        <taxon>Ustilaginomycotina</taxon>
        <taxon>Ustilaginomycetes</taxon>
        <taxon>Ustilaginales</taxon>
        <taxon>Ustilaginaceae</taxon>
        <taxon>Pseudozyma</taxon>
    </lineage>
</organism>
<dbReference type="STRING" id="1305764.R9P0Q7"/>
<protein>
    <submittedName>
        <fullName evidence="2">Alpha-1,2 mannosyltransferase</fullName>
    </submittedName>
</protein>
<evidence type="ECO:0000313" key="2">
    <source>
        <dbReference type="EMBL" id="GAC94746.1"/>
    </source>
</evidence>
<dbReference type="HOGENOM" id="CLU_1094697_0_0_1"/>